<reference evidence="3 4" key="2">
    <citation type="journal article" date="2016" name="Front. Microbiol.">
        <title>Genome and transcriptome sequences reveal the specific parasitism of the nematophagous Purpureocillium lilacinum 36-1.</title>
        <authorList>
            <person name="Xie J."/>
            <person name="Li S."/>
            <person name="Mo C."/>
            <person name="Xiao X."/>
            <person name="Peng D."/>
            <person name="Wang G."/>
            <person name="Xiao Y."/>
        </authorList>
    </citation>
    <scope>NUCLEOTIDE SEQUENCE [LARGE SCALE GENOMIC DNA]</scope>
    <source>
        <strain evidence="3 4">36-1</strain>
    </source>
</reference>
<gene>
    <name evidence="3" type="ORF">PCL_00861</name>
    <name evidence="2" type="ORF">Purlil1_9303</name>
</gene>
<evidence type="ECO:0000313" key="3">
    <source>
        <dbReference type="EMBL" id="PWI69214.1"/>
    </source>
</evidence>
<protein>
    <submittedName>
        <fullName evidence="3">Uncharacterized protein</fullName>
    </submittedName>
</protein>
<dbReference type="EMBL" id="LCWV01000012">
    <property type="protein sequence ID" value="PWI69214.1"/>
    <property type="molecule type" value="Genomic_DNA"/>
</dbReference>
<evidence type="ECO:0000256" key="1">
    <source>
        <dbReference type="SAM" id="MobiDB-lite"/>
    </source>
</evidence>
<feature type="region of interest" description="Disordered" evidence="1">
    <location>
        <begin position="50"/>
        <end position="182"/>
    </location>
</feature>
<dbReference type="AlphaFoldDB" id="A0A2U3E418"/>
<reference evidence="3" key="1">
    <citation type="submission" date="2015-05" db="EMBL/GenBank/DDBJ databases">
        <authorList>
            <person name="Wang D.B."/>
            <person name="Wang M."/>
        </authorList>
    </citation>
    <scope>NUCLEOTIDE SEQUENCE</scope>
    <source>
        <strain evidence="3">36-1</strain>
    </source>
</reference>
<reference evidence="2" key="3">
    <citation type="submission" date="2023-11" db="EMBL/GenBank/DDBJ databases">
        <authorList>
            <person name="Beijen E."/>
            <person name="Ohm R.A."/>
        </authorList>
    </citation>
    <scope>NUCLEOTIDE SEQUENCE</scope>
    <source>
        <strain evidence="2">CBS 150709</strain>
    </source>
</reference>
<organism evidence="3 4">
    <name type="scientific">Purpureocillium lilacinum</name>
    <name type="common">Paecilomyces lilacinus</name>
    <dbReference type="NCBI Taxonomy" id="33203"/>
    <lineage>
        <taxon>Eukaryota</taxon>
        <taxon>Fungi</taxon>
        <taxon>Dikarya</taxon>
        <taxon>Ascomycota</taxon>
        <taxon>Pezizomycotina</taxon>
        <taxon>Sordariomycetes</taxon>
        <taxon>Hypocreomycetidae</taxon>
        <taxon>Hypocreales</taxon>
        <taxon>Ophiocordycipitaceae</taxon>
        <taxon>Purpureocillium</taxon>
    </lineage>
</organism>
<keyword evidence="5" id="KW-1185">Reference proteome</keyword>
<dbReference type="EMBL" id="JAWRVI010000041">
    <property type="protein sequence ID" value="KAK4086457.1"/>
    <property type="molecule type" value="Genomic_DNA"/>
</dbReference>
<dbReference type="Proteomes" id="UP001287286">
    <property type="component" value="Unassembled WGS sequence"/>
</dbReference>
<evidence type="ECO:0000313" key="2">
    <source>
        <dbReference type="EMBL" id="KAK4086457.1"/>
    </source>
</evidence>
<comment type="caution">
    <text evidence="3">The sequence shown here is derived from an EMBL/GenBank/DDBJ whole genome shotgun (WGS) entry which is preliminary data.</text>
</comment>
<name>A0A2U3E418_PURLI</name>
<proteinExistence type="predicted"/>
<feature type="compositionally biased region" description="Polar residues" evidence="1">
    <location>
        <begin position="122"/>
        <end position="139"/>
    </location>
</feature>
<accession>A0A2U3E418</accession>
<dbReference type="Proteomes" id="UP000245956">
    <property type="component" value="Unassembled WGS sequence"/>
</dbReference>
<sequence>MHALERSLHTAANAKLGMAASEEIASAAHWAPSLLQPRPLHAAAAHNSLTVRRQRGRDSAIPGPTQGSARLPAGHGDAAIWEGGVRARDPALPPPITWRPGKQASSLGHRPCSPDPGAGLRTESSSPAHSRPPVSSTMSRVRDEASRGRAISKPRCSCSPRATSGFGTQAHHGRPGGGNRRRSPLILPVIHQSVSMAPNLPQRGPTSRRSRVLLLVP</sequence>
<evidence type="ECO:0000313" key="4">
    <source>
        <dbReference type="Proteomes" id="UP000245956"/>
    </source>
</evidence>
<feature type="compositionally biased region" description="Basic residues" evidence="1">
    <location>
        <begin position="171"/>
        <end position="182"/>
    </location>
</feature>
<reference evidence="2 5" key="4">
    <citation type="journal article" date="2024" name="Microbiol. Resour. Announc.">
        <title>Genome annotations for the ascomycete fungi Trichoderma harzianum, Trichoderma aggressivum, and Purpureocillium lilacinum.</title>
        <authorList>
            <person name="Beijen E.P.W."/>
            <person name="Ohm R.A."/>
        </authorList>
    </citation>
    <scope>NUCLEOTIDE SEQUENCE [LARGE SCALE GENOMIC DNA]</scope>
    <source>
        <strain evidence="2 5">CBS 150709</strain>
    </source>
</reference>
<evidence type="ECO:0000313" key="5">
    <source>
        <dbReference type="Proteomes" id="UP001287286"/>
    </source>
</evidence>